<evidence type="ECO:0000313" key="9">
    <source>
        <dbReference type="EMBL" id="EAU65426.1"/>
    </source>
</evidence>
<dbReference type="GO" id="GO:0005886">
    <property type="term" value="C:plasma membrane"/>
    <property type="evidence" value="ECO:0007669"/>
    <property type="project" value="UniProtKB-SubCell"/>
</dbReference>
<feature type="transmembrane region" description="Helical" evidence="6">
    <location>
        <begin position="345"/>
        <end position="368"/>
    </location>
</feature>
<dbReference type="PANTHER" id="PTHR33406">
    <property type="entry name" value="MEMBRANE PROTEIN MJ1562-RELATED"/>
    <property type="match status" value="1"/>
</dbReference>
<dbReference type="InterPro" id="IPR033399">
    <property type="entry name" value="TP_0789-like"/>
</dbReference>
<dbReference type="Pfam" id="PF17131">
    <property type="entry name" value="LolA_like"/>
    <property type="match status" value="1"/>
</dbReference>
<keyword evidence="5 6" id="KW-0472">Membrane</keyword>
<dbReference type="Proteomes" id="UP000001351">
    <property type="component" value="Chromosome"/>
</dbReference>
<feature type="transmembrane region" description="Helical" evidence="6">
    <location>
        <begin position="216"/>
        <end position="235"/>
    </location>
</feature>
<evidence type="ECO:0000313" key="10">
    <source>
        <dbReference type="Proteomes" id="UP000001351"/>
    </source>
</evidence>
<dbReference type="CDD" id="cd16329">
    <property type="entry name" value="LolA_like"/>
    <property type="match status" value="1"/>
</dbReference>
<dbReference type="OrthoDB" id="9794724at2"/>
<feature type="transmembrane region" description="Helical" evidence="6">
    <location>
        <begin position="727"/>
        <end position="753"/>
    </location>
</feature>
<sequence>MLDTVYGAIVRGRWLWIALLVALLGVYGAAASKLKADGSLERIMLKHDPDRLLHEEARATFGSDEVLMVVVTAKEGIFQPAFVERIDRLTRQIEKVDLVDEVYSLSNYEVISGADGELSFPEVIEKVRGGWTAEQLREFALKDAFLYRNIVSEDGQRSAINVRLKKISGDIEVIAKGRVIAEIQKLLEAETGMGPYQLTGWPVIQVEMTRAMEGDLGLLVPLAFGAIALLLVFAFGRPSGVLLPLLGVLLSLLLSMGNLGLAGLSISMITNALPLMIIAVSTTFSIYVMAAIFQALPQEPDRLSAVRSALAHSAPGIFLSGLTTAIGFISLKFNPVEAIDEFGSFAALGVLCATVVSTVFIPALAAVLPLRARPPSRFAVLSHRLQPVRLLPALISPRGRMVATVGTVAMIAGSAYGVARMQIETDPISWFPKDSSTYQTVQSVNKTMVGITPFNIVLETKEQGGLQEPAVLEKIEALQKYLAGHDGVDTTLSYVDLLKMMNRALNDGDPAAYRIPETRPAVAQTMLLYEADGLEWLVTPDYTKANLVLRSHILSSDKNVSFGQEVNAYLASHFAGTGVSARITGTGYLSSKTNLSFTSGMAQSLMLSLALISVVMMIVSRSVRIGLLALIPNTLPIAFNYAILGWTGLTLNAATSITGCIAMGMAVDDTIHFITSFREKLFEIRDVRASLEHALSTVGQPMMFNAFCLSLGFSAFLLSGFEPINTLGLLVAVTMAVAVVCELMLMPNLLLAVGPWLLAGVSKAPPSNTVQGGLDSAAPAAEVKRSVAGSAKVLAVVVGLGSLLAPGPSSAAELTAQEIIDRLTDANTVGFKQGAAEMRLVLQPDGGEKRERRFITRTLDMEGKSRNLIRFLSPAEVQGSAFLMLEHGDGKEDELFVYLPALKRTRRISEAQKSGAFMGSDVSYADLEYQDLKSSSHQKLADVKLDGVDCYQLVSTPKDKERYSKIEVWVRKEGFLAQQLKFYDASGTLQKVFRIHEAKQIDGVWIATKAQAWDKLKKHSSFFFVDSLDTKTPQNAADFTPERMPSN</sequence>
<keyword evidence="2" id="KW-1003">Cell membrane</keyword>
<dbReference type="EMBL" id="CP002271">
    <property type="protein sequence ID" value="ADO67957.1"/>
    <property type="molecule type" value="Genomic_DNA"/>
</dbReference>
<keyword evidence="10" id="KW-1185">Reference proteome</keyword>
<reference evidence="8 10" key="2">
    <citation type="journal article" date="2011" name="Mol. Biol. Evol.">
        <title>Comparative genomic analysis of fruiting body formation in Myxococcales.</title>
        <authorList>
            <person name="Huntley S."/>
            <person name="Hamann N."/>
            <person name="Wegener-Feldbrugge S."/>
            <person name="Treuner-Lange A."/>
            <person name="Kube M."/>
            <person name="Reinhardt R."/>
            <person name="Klages S."/>
            <person name="Muller R."/>
            <person name="Ronning C.M."/>
            <person name="Nierman W.C."/>
            <person name="Sogaard-Andersen L."/>
        </authorList>
    </citation>
    <scope>NUCLEOTIDE SEQUENCE [LARGE SCALE GENOMIC DNA]</scope>
    <source>
        <strain evidence="8 10">DW4/3-1</strain>
    </source>
</reference>
<dbReference type="HOGENOM" id="CLU_008861_0_0_7"/>
<gene>
    <name evidence="8" type="ordered locus">STAUR_0148</name>
    <name evidence="9" type="ORF">STIAU_2855</name>
</gene>
<feature type="domain" description="SSD" evidence="7">
    <location>
        <begin position="625"/>
        <end position="752"/>
    </location>
</feature>
<feature type="transmembrane region" description="Helical" evidence="6">
    <location>
        <begin position="273"/>
        <end position="296"/>
    </location>
</feature>
<dbReference type="Proteomes" id="UP000032702">
    <property type="component" value="Unassembled WGS sequence"/>
</dbReference>
<dbReference type="PROSITE" id="PS50156">
    <property type="entry name" value="SSD"/>
    <property type="match status" value="2"/>
</dbReference>
<evidence type="ECO:0000256" key="2">
    <source>
        <dbReference type="ARBA" id="ARBA00022475"/>
    </source>
</evidence>
<dbReference type="AlphaFoldDB" id="Q08Y85"/>
<dbReference type="InterPro" id="IPR000731">
    <property type="entry name" value="SSD"/>
</dbReference>
<feature type="transmembrane region" description="Helical" evidence="6">
    <location>
        <begin position="605"/>
        <end position="631"/>
    </location>
</feature>
<feature type="transmembrane region" description="Helical" evidence="6">
    <location>
        <begin position="316"/>
        <end position="333"/>
    </location>
</feature>
<dbReference type="eggNOG" id="COG2834">
    <property type="taxonomic scope" value="Bacteria"/>
</dbReference>
<dbReference type="Pfam" id="PF03176">
    <property type="entry name" value="MMPL"/>
    <property type="match status" value="2"/>
</dbReference>
<evidence type="ECO:0000256" key="1">
    <source>
        <dbReference type="ARBA" id="ARBA00004651"/>
    </source>
</evidence>
<reference evidence="9 11" key="1">
    <citation type="submission" date="2006-04" db="EMBL/GenBank/DDBJ databases">
        <authorList>
            <person name="Nierman W.C."/>
        </authorList>
    </citation>
    <scope>NUCLEOTIDE SEQUENCE [LARGE SCALE GENOMIC DNA]</scope>
    <source>
        <strain evidence="9 11">DW4/3-1</strain>
    </source>
</reference>
<evidence type="ECO:0000256" key="3">
    <source>
        <dbReference type="ARBA" id="ARBA00022692"/>
    </source>
</evidence>
<evidence type="ECO:0000313" key="8">
    <source>
        <dbReference type="EMBL" id="ADO67957.1"/>
    </source>
</evidence>
<dbReference type="eggNOG" id="COG1033">
    <property type="taxonomic scope" value="Bacteria"/>
</dbReference>
<comment type="subcellular location">
    <subcellularLocation>
        <location evidence="1">Cell membrane</location>
        <topology evidence="1">Multi-pass membrane protein</topology>
    </subcellularLocation>
</comment>
<keyword evidence="4 6" id="KW-1133">Transmembrane helix</keyword>
<accession>Q08Y85</accession>
<name>Q08Y85_STIAD</name>
<dbReference type="STRING" id="378806.STAUR_0148"/>
<feature type="domain" description="SSD" evidence="7">
    <location>
        <begin position="245"/>
        <end position="367"/>
    </location>
</feature>
<dbReference type="EMBL" id="AAMD01000082">
    <property type="protein sequence ID" value="EAU65426.1"/>
    <property type="molecule type" value="Genomic_DNA"/>
</dbReference>
<dbReference type="Gene3D" id="2.50.20.10">
    <property type="entry name" value="Lipoprotein localisation LolA/LolB/LppX"/>
    <property type="match status" value="1"/>
</dbReference>
<evidence type="ECO:0000259" key="7">
    <source>
        <dbReference type="PROSITE" id="PS50156"/>
    </source>
</evidence>
<dbReference type="InterPro" id="IPR050545">
    <property type="entry name" value="Mycobact_MmpL"/>
</dbReference>
<proteinExistence type="predicted"/>
<evidence type="ECO:0000256" key="5">
    <source>
        <dbReference type="ARBA" id="ARBA00023136"/>
    </source>
</evidence>
<dbReference type="Gene3D" id="1.20.1640.10">
    <property type="entry name" value="Multidrug efflux transporter AcrB transmembrane domain"/>
    <property type="match status" value="2"/>
</dbReference>
<feature type="transmembrane region" description="Helical" evidence="6">
    <location>
        <begin position="241"/>
        <end position="261"/>
    </location>
</feature>
<dbReference type="RefSeq" id="WP_002615275.1">
    <property type="nucleotide sequence ID" value="NC_014623.1"/>
</dbReference>
<evidence type="ECO:0000256" key="6">
    <source>
        <dbReference type="SAM" id="Phobius"/>
    </source>
</evidence>
<feature type="transmembrane region" description="Helical" evidence="6">
    <location>
        <begin position="14"/>
        <end position="34"/>
    </location>
</feature>
<keyword evidence="3 6" id="KW-0812">Transmembrane</keyword>
<dbReference type="KEGG" id="sur:STAUR_0148"/>
<dbReference type="SUPFAM" id="SSF82866">
    <property type="entry name" value="Multidrug efflux transporter AcrB transmembrane domain"/>
    <property type="match status" value="2"/>
</dbReference>
<protein>
    <submittedName>
        <fullName evidence="8">Sterol-sensing 5TM box domain protein</fullName>
    </submittedName>
</protein>
<dbReference type="PANTHER" id="PTHR33406:SF13">
    <property type="entry name" value="MEMBRANE PROTEIN YDFJ"/>
    <property type="match status" value="1"/>
</dbReference>
<evidence type="ECO:0000313" key="11">
    <source>
        <dbReference type="Proteomes" id="UP000032702"/>
    </source>
</evidence>
<feature type="transmembrane region" description="Helical" evidence="6">
    <location>
        <begin position="702"/>
        <end position="721"/>
    </location>
</feature>
<evidence type="ECO:0000256" key="4">
    <source>
        <dbReference type="ARBA" id="ARBA00022989"/>
    </source>
</evidence>
<dbReference type="InterPro" id="IPR004869">
    <property type="entry name" value="MMPL_dom"/>
</dbReference>
<organism evidence="9 11">
    <name type="scientific">Stigmatella aurantiaca (strain DW4/3-1)</name>
    <dbReference type="NCBI Taxonomy" id="378806"/>
    <lineage>
        <taxon>Bacteria</taxon>
        <taxon>Pseudomonadati</taxon>
        <taxon>Myxococcota</taxon>
        <taxon>Myxococcia</taxon>
        <taxon>Myxococcales</taxon>
        <taxon>Cystobacterineae</taxon>
        <taxon>Archangiaceae</taxon>
        <taxon>Stigmatella</taxon>
    </lineage>
</organism>